<accession>A0A8R1TU27</accession>
<dbReference type="PROSITE" id="PS50035">
    <property type="entry name" value="PLD"/>
    <property type="match status" value="2"/>
</dbReference>
<dbReference type="EnsemblMetazoa" id="OVOC5203.1">
    <property type="protein sequence ID" value="OVOC5203.1"/>
    <property type="gene ID" value="WBGene00242012"/>
</dbReference>
<evidence type="ECO:0000313" key="2">
    <source>
        <dbReference type="EnsemblMetazoa" id="OVOC5203.1"/>
    </source>
</evidence>
<evidence type="ECO:0000259" key="1">
    <source>
        <dbReference type="PROSITE" id="PS50035"/>
    </source>
</evidence>
<evidence type="ECO:0000313" key="3">
    <source>
        <dbReference type="Proteomes" id="UP000024404"/>
    </source>
</evidence>
<dbReference type="InterPro" id="IPR025202">
    <property type="entry name" value="PLD-like_dom"/>
</dbReference>
<dbReference type="InterPro" id="IPR001736">
    <property type="entry name" value="PLipase_D/transphosphatidylase"/>
</dbReference>
<reference evidence="3" key="1">
    <citation type="submission" date="2013-10" db="EMBL/GenBank/DDBJ databases">
        <title>Genome sequencing of Onchocerca volvulus.</title>
        <authorList>
            <person name="Cotton J."/>
            <person name="Tsai J."/>
            <person name="Stanley E."/>
            <person name="Tracey A."/>
            <person name="Holroyd N."/>
            <person name="Lustigman S."/>
            <person name="Berriman M."/>
        </authorList>
    </citation>
    <scope>NUCLEOTIDE SEQUENCE</scope>
</reference>
<dbReference type="InterPro" id="IPR050874">
    <property type="entry name" value="Diverse_PLD-related"/>
</dbReference>
<dbReference type="PANTHER" id="PTHR10185">
    <property type="entry name" value="PHOSPHOLIPASE D - RELATED"/>
    <property type="match status" value="1"/>
</dbReference>
<proteinExistence type="predicted"/>
<dbReference type="GO" id="GO:0003824">
    <property type="term" value="F:catalytic activity"/>
    <property type="evidence" value="ECO:0007669"/>
    <property type="project" value="InterPro"/>
</dbReference>
<name>A0A8R1TU27_ONCVO</name>
<dbReference type="AlphaFoldDB" id="A0A8R1TU27"/>
<feature type="domain" description="PLD phosphodiesterase" evidence="1">
    <location>
        <begin position="171"/>
        <end position="197"/>
    </location>
</feature>
<dbReference type="EMBL" id="CMVM020000150">
    <property type="status" value="NOT_ANNOTATED_CDS"/>
    <property type="molecule type" value="Genomic_DNA"/>
</dbReference>
<dbReference type="Pfam" id="PF13091">
    <property type="entry name" value="PLDc_2"/>
    <property type="match status" value="1"/>
</dbReference>
<organism evidence="2 3">
    <name type="scientific">Onchocerca volvulus</name>
    <dbReference type="NCBI Taxonomy" id="6282"/>
    <lineage>
        <taxon>Eukaryota</taxon>
        <taxon>Metazoa</taxon>
        <taxon>Ecdysozoa</taxon>
        <taxon>Nematoda</taxon>
        <taxon>Chromadorea</taxon>
        <taxon>Rhabditida</taxon>
        <taxon>Spirurina</taxon>
        <taxon>Spiruromorpha</taxon>
        <taxon>Filarioidea</taxon>
        <taxon>Onchocercidae</taxon>
        <taxon>Onchocerca</taxon>
    </lineage>
</organism>
<dbReference type="PANTHER" id="PTHR10185:SF25">
    <property type="entry name" value="PLD PHOSPHODIESTERASE DOMAIN-CONTAINING PROTEIN"/>
    <property type="match status" value="1"/>
</dbReference>
<dbReference type="SUPFAM" id="SSF56024">
    <property type="entry name" value="Phospholipase D/nuclease"/>
    <property type="match status" value="2"/>
</dbReference>
<reference evidence="2" key="2">
    <citation type="submission" date="2022-06" db="UniProtKB">
        <authorList>
            <consortium name="EnsemblMetazoa"/>
        </authorList>
    </citation>
    <scope>IDENTIFICATION</scope>
</reference>
<dbReference type="Proteomes" id="UP000024404">
    <property type="component" value="Unassembled WGS sequence"/>
</dbReference>
<keyword evidence="3" id="KW-1185">Reference proteome</keyword>
<sequence>MLENYPPKDKGDNENGINFAKTGFFPQYGLQEGKRSLNLRHSFGGGKMHTRFIISDSEHFYLGSANLDWRSLSQSLFLGKKLELGVIVENCSCLAKDLSDIFEKYWEIANNKYRSEDLEIMKKYAESNQRTITYNQHQPLSISNEYAFADVYIAKIFKVPTYFDLQQIMKRERRMHTKFLVTDTVGIVGTSNWAGDYFDGGTTRAAFILNQTKVPLEKHHFVRDLRYTFLSHWWVIFNIII</sequence>
<dbReference type="Gene3D" id="3.30.870.10">
    <property type="entry name" value="Endonuclease Chain A"/>
    <property type="match status" value="2"/>
</dbReference>
<protein>
    <recommendedName>
        <fullName evidence="1">PLD phosphodiesterase domain-containing protein</fullName>
    </recommendedName>
</protein>
<feature type="domain" description="PLD phosphodiesterase" evidence="1">
    <location>
        <begin position="44"/>
        <end position="71"/>
    </location>
</feature>
<dbReference type="SMART" id="SM00155">
    <property type="entry name" value="PLDc"/>
    <property type="match status" value="2"/>
</dbReference>